<protein>
    <recommendedName>
        <fullName evidence="3">HK97 gp10 family phage protein</fullName>
    </recommendedName>
</protein>
<comment type="caution">
    <text evidence="1">The sequence shown here is derived from an EMBL/GenBank/DDBJ whole genome shotgun (WGS) entry which is preliminary data.</text>
</comment>
<name>A0A1T3P5G0_9ACTN</name>
<gene>
    <name evidence="1" type="ORF">B4N89_27895</name>
</gene>
<evidence type="ECO:0000313" key="2">
    <source>
        <dbReference type="Proteomes" id="UP000190037"/>
    </source>
</evidence>
<organism evidence="1 2">
    <name type="scientific">Embleya scabrispora</name>
    <dbReference type="NCBI Taxonomy" id="159449"/>
    <lineage>
        <taxon>Bacteria</taxon>
        <taxon>Bacillati</taxon>
        <taxon>Actinomycetota</taxon>
        <taxon>Actinomycetes</taxon>
        <taxon>Kitasatosporales</taxon>
        <taxon>Streptomycetaceae</taxon>
        <taxon>Embleya</taxon>
    </lineage>
</organism>
<dbReference type="STRING" id="159449.B4N89_27895"/>
<accession>A0A1T3P5G0</accession>
<dbReference type="OrthoDB" id="4237561at2"/>
<dbReference type="Pfam" id="PF04883">
    <property type="entry name" value="HK97-gp10_like"/>
    <property type="match status" value="1"/>
</dbReference>
<proteinExistence type="predicted"/>
<evidence type="ECO:0000313" key="1">
    <source>
        <dbReference type="EMBL" id="OPC84242.1"/>
    </source>
</evidence>
<evidence type="ECO:0008006" key="3">
    <source>
        <dbReference type="Google" id="ProtNLM"/>
    </source>
</evidence>
<dbReference type="Proteomes" id="UP000190037">
    <property type="component" value="Unassembled WGS sequence"/>
</dbReference>
<dbReference type="RefSeq" id="WP_078978536.1">
    <property type="nucleotide sequence ID" value="NZ_MWQN01000001.1"/>
</dbReference>
<dbReference type="EMBL" id="MWQN01000001">
    <property type="protein sequence ID" value="OPC84242.1"/>
    <property type="molecule type" value="Genomic_DNA"/>
</dbReference>
<dbReference type="AlphaFoldDB" id="A0A1T3P5G0"/>
<sequence length="112" mass="12242">MPTRFKLDNKGVGELLRSQMLLREMIRRAQAIKSTAEALAPVSPRPDDYHSGLYKTSFKVIVTDRGARRHDRAQATVHNSAWYAAWVEYGAEGGRGGGHHVLLRAAEAAGGG</sequence>
<keyword evidence="2" id="KW-1185">Reference proteome</keyword>
<dbReference type="InterPro" id="IPR010064">
    <property type="entry name" value="HK97-gp10_tail"/>
</dbReference>
<reference evidence="1 2" key="1">
    <citation type="submission" date="2017-03" db="EMBL/GenBank/DDBJ databases">
        <title>Draft genome sequence of Streptomyces scabrisporus NF3, endophyte isolated from Amphipterygium adstringens.</title>
        <authorList>
            <person name="Vazquez M."/>
            <person name="Ceapa C.D."/>
            <person name="Rodriguez Luna D."/>
            <person name="Sanchez Esquivel S."/>
        </authorList>
    </citation>
    <scope>NUCLEOTIDE SEQUENCE [LARGE SCALE GENOMIC DNA]</scope>
    <source>
        <strain evidence="1 2">NF3</strain>
    </source>
</reference>